<dbReference type="EMBL" id="JACAZH010000014">
    <property type="protein sequence ID" value="KAF7350664.1"/>
    <property type="molecule type" value="Genomic_DNA"/>
</dbReference>
<protein>
    <submittedName>
        <fullName evidence="2">Uncharacterized protein</fullName>
    </submittedName>
</protein>
<evidence type="ECO:0000313" key="3">
    <source>
        <dbReference type="Proteomes" id="UP000623467"/>
    </source>
</evidence>
<dbReference type="Proteomes" id="UP000623467">
    <property type="component" value="Unassembled WGS sequence"/>
</dbReference>
<dbReference type="AlphaFoldDB" id="A0A8H7CU87"/>
<reference evidence="2" key="1">
    <citation type="submission" date="2020-05" db="EMBL/GenBank/DDBJ databases">
        <title>Mycena genomes resolve the evolution of fungal bioluminescence.</title>
        <authorList>
            <person name="Tsai I.J."/>
        </authorList>
    </citation>
    <scope>NUCLEOTIDE SEQUENCE</scope>
    <source>
        <strain evidence="2">160909Yilan</strain>
    </source>
</reference>
<keyword evidence="3" id="KW-1185">Reference proteome</keyword>
<proteinExistence type="predicted"/>
<organism evidence="2 3">
    <name type="scientific">Mycena sanguinolenta</name>
    <dbReference type="NCBI Taxonomy" id="230812"/>
    <lineage>
        <taxon>Eukaryota</taxon>
        <taxon>Fungi</taxon>
        <taxon>Dikarya</taxon>
        <taxon>Basidiomycota</taxon>
        <taxon>Agaricomycotina</taxon>
        <taxon>Agaricomycetes</taxon>
        <taxon>Agaricomycetidae</taxon>
        <taxon>Agaricales</taxon>
        <taxon>Marasmiineae</taxon>
        <taxon>Mycenaceae</taxon>
        <taxon>Mycena</taxon>
    </lineage>
</organism>
<name>A0A8H7CU87_9AGAR</name>
<sequence length="128" mass="13719">MMNTAFPSMRSSRSITSTRPFDSSPAPDALDPDSSAAKNCAIVLCLIRVPFSLSQFPFVLRMFPAGSVLSSVPSSTDFLVKRTINVVGGVGRPMADALALNTEEELQDSLPFSLTVLYSPTVITVSLF</sequence>
<evidence type="ECO:0000256" key="1">
    <source>
        <dbReference type="SAM" id="MobiDB-lite"/>
    </source>
</evidence>
<accession>A0A8H7CU87</accession>
<comment type="caution">
    <text evidence="2">The sequence shown here is derived from an EMBL/GenBank/DDBJ whole genome shotgun (WGS) entry which is preliminary data.</text>
</comment>
<gene>
    <name evidence="2" type="ORF">MSAN_01626900</name>
</gene>
<feature type="region of interest" description="Disordered" evidence="1">
    <location>
        <begin position="1"/>
        <end position="33"/>
    </location>
</feature>
<evidence type="ECO:0000313" key="2">
    <source>
        <dbReference type="EMBL" id="KAF7350664.1"/>
    </source>
</evidence>
<feature type="compositionally biased region" description="Low complexity" evidence="1">
    <location>
        <begin position="8"/>
        <end position="33"/>
    </location>
</feature>